<feature type="non-terminal residue" evidence="1">
    <location>
        <position position="116"/>
    </location>
</feature>
<keyword evidence="2" id="KW-1185">Reference proteome</keyword>
<protein>
    <submittedName>
        <fullName evidence="1">Uncharacterized protein</fullName>
    </submittedName>
</protein>
<gene>
    <name evidence="1" type="ORF">MAR_009385</name>
</gene>
<accession>A0ABY7DYM3</accession>
<dbReference type="EMBL" id="CP111015">
    <property type="protein sequence ID" value="WAR02827.1"/>
    <property type="molecule type" value="Genomic_DNA"/>
</dbReference>
<proteinExistence type="predicted"/>
<evidence type="ECO:0000313" key="2">
    <source>
        <dbReference type="Proteomes" id="UP001164746"/>
    </source>
</evidence>
<reference evidence="1" key="1">
    <citation type="submission" date="2022-11" db="EMBL/GenBank/DDBJ databases">
        <title>Centuries of genome instability and evolution in soft-shell clam transmissible cancer (bioRxiv).</title>
        <authorList>
            <person name="Hart S.F.M."/>
            <person name="Yonemitsu M.A."/>
            <person name="Giersch R.M."/>
            <person name="Beal B.F."/>
            <person name="Arriagada G."/>
            <person name="Davis B.W."/>
            <person name="Ostrander E.A."/>
            <person name="Goff S.P."/>
            <person name="Metzger M.J."/>
        </authorList>
    </citation>
    <scope>NUCLEOTIDE SEQUENCE</scope>
    <source>
        <strain evidence="1">MELC-2E11</strain>
        <tissue evidence="1">Siphon/mantle</tissue>
    </source>
</reference>
<name>A0ABY7DYM3_MYAAR</name>
<sequence>MNALLLVLVKRSHYIKADSVNVNMYTDLVENVGTNSSCSELNGSENAKSSTRNESHLYLPQQVSVVGYTGVVAEHAGWSIAADSEPYWVMISPNIRASADNVLSVGLMIGNKYPAT</sequence>
<dbReference type="Proteomes" id="UP001164746">
    <property type="component" value="Chromosome 4"/>
</dbReference>
<evidence type="ECO:0000313" key="1">
    <source>
        <dbReference type="EMBL" id="WAR02827.1"/>
    </source>
</evidence>
<organism evidence="1 2">
    <name type="scientific">Mya arenaria</name>
    <name type="common">Soft-shell clam</name>
    <dbReference type="NCBI Taxonomy" id="6604"/>
    <lineage>
        <taxon>Eukaryota</taxon>
        <taxon>Metazoa</taxon>
        <taxon>Spiralia</taxon>
        <taxon>Lophotrochozoa</taxon>
        <taxon>Mollusca</taxon>
        <taxon>Bivalvia</taxon>
        <taxon>Autobranchia</taxon>
        <taxon>Heteroconchia</taxon>
        <taxon>Euheterodonta</taxon>
        <taxon>Imparidentia</taxon>
        <taxon>Neoheterodontei</taxon>
        <taxon>Myida</taxon>
        <taxon>Myoidea</taxon>
        <taxon>Myidae</taxon>
        <taxon>Mya</taxon>
    </lineage>
</organism>